<dbReference type="EMBL" id="KB870811">
    <property type="protein sequence ID" value="EOA18825.1"/>
    <property type="molecule type" value="Genomic_DNA"/>
</dbReference>
<sequence>MKHTSSRASIYQDRTLLAQKDKKIVHRLVILIYLIQPEYGFVNHRSLCHLTVM</sequence>
<gene>
    <name evidence="1" type="ORF">CARUB_v10007439mg</name>
</gene>
<dbReference type="AlphaFoldDB" id="R0H2D5"/>
<accession>R0H2D5</accession>
<evidence type="ECO:0000313" key="1">
    <source>
        <dbReference type="EMBL" id="EOA18825.1"/>
    </source>
</evidence>
<protein>
    <submittedName>
        <fullName evidence="1">Uncharacterized protein</fullName>
    </submittedName>
</protein>
<reference evidence="2" key="1">
    <citation type="journal article" date="2013" name="Nat. Genet.">
        <title>The Capsella rubella genome and the genomic consequences of rapid mating system evolution.</title>
        <authorList>
            <person name="Slotte T."/>
            <person name="Hazzouri K.M."/>
            <person name="Agren J.A."/>
            <person name="Koenig D."/>
            <person name="Maumus F."/>
            <person name="Guo Y.L."/>
            <person name="Steige K."/>
            <person name="Platts A.E."/>
            <person name="Escobar J.S."/>
            <person name="Newman L.K."/>
            <person name="Wang W."/>
            <person name="Mandakova T."/>
            <person name="Vello E."/>
            <person name="Smith L.M."/>
            <person name="Henz S.R."/>
            <person name="Steffen J."/>
            <person name="Takuno S."/>
            <person name="Brandvain Y."/>
            <person name="Coop G."/>
            <person name="Andolfatto P."/>
            <person name="Hu T.T."/>
            <person name="Blanchette M."/>
            <person name="Clark R.M."/>
            <person name="Quesneville H."/>
            <person name="Nordborg M."/>
            <person name="Gaut B.S."/>
            <person name="Lysak M.A."/>
            <person name="Jenkins J."/>
            <person name="Grimwood J."/>
            <person name="Chapman J."/>
            <person name="Prochnik S."/>
            <person name="Shu S."/>
            <person name="Rokhsar D."/>
            <person name="Schmutz J."/>
            <person name="Weigel D."/>
            <person name="Wright S.I."/>
        </authorList>
    </citation>
    <scope>NUCLEOTIDE SEQUENCE [LARGE SCALE GENOMIC DNA]</scope>
    <source>
        <strain evidence="2">cv. Monte Gargano</strain>
    </source>
</reference>
<organism evidence="1 2">
    <name type="scientific">Capsella rubella</name>
    <dbReference type="NCBI Taxonomy" id="81985"/>
    <lineage>
        <taxon>Eukaryota</taxon>
        <taxon>Viridiplantae</taxon>
        <taxon>Streptophyta</taxon>
        <taxon>Embryophyta</taxon>
        <taxon>Tracheophyta</taxon>
        <taxon>Spermatophyta</taxon>
        <taxon>Magnoliopsida</taxon>
        <taxon>eudicotyledons</taxon>
        <taxon>Gunneridae</taxon>
        <taxon>Pentapetalae</taxon>
        <taxon>rosids</taxon>
        <taxon>malvids</taxon>
        <taxon>Brassicales</taxon>
        <taxon>Brassicaceae</taxon>
        <taxon>Camelineae</taxon>
        <taxon>Capsella</taxon>
    </lineage>
</organism>
<evidence type="ECO:0000313" key="2">
    <source>
        <dbReference type="Proteomes" id="UP000029121"/>
    </source>
</evidence>
<proteinExistence type="predicted"/>
<keyword evidence="2" id="KW-1185">Reference proteome</keyword>
<name>R0H2D5_9BRAS</name>
<dbReference type="Proteomes" id="UP000029121">
    <property type="component" value="Unassembled WGS sequence"/>
</dbReference>